<dbReference type="RefSeq" id="XP_025412230.1">
    <property type="nucleotide sequence ID" value="XM_025556445.1"/>
</dbReference>
<dbReference type="Pfam" id="PF00078">
    <property type="entry name" value="RVT_1"/>
    <property type="match status" value="1"/>
</dbReference>
<proteinExistence type="predicted"/>
<evidence type="ECO:0000313" key="5">
    <source>
        <dbReference type="RefSeq" id="XP_025412234.1"/>
    </source>
</evidence>
<name>A0A8B8FPF4_9HEMI</name>
<dbReference type="InterPro" id="IPR000477">
    <property type="entry name" value="RT_dom"/>
</dbReference>
<dbReference type="InterPro" id="IPR052560">
    <property type="entry name" value="RdDP_mobile_element"/>
</dbReference>
<evidence type="ECO:0000259" key="1">
    <source>
        <dbReference type="Pfam" id="PF00078"/>
    </source>
</evidence>
<feature type="domain" description="Endonuclease/exonuclease/phosphatase" evidence="2">
    <location>
        <begin position="48"/>
        <end position="156"/>
    </location>
</feature>
<dbReference type="RefSeq" id="XP_025412234.1">
    <property type="nucleotide sequence ID" value="XM_025556449.1"/>
</dbReference>
<protein>
    <submittedName>
        <fullName evidence="4">Uncharacterized protein LOC112684782</fullName>
    </submittedName>
    <submittedName>
        <fullName evidence="5">Uncharacterized protein LOC112684785</fullName>
    </submittedName>
    <submittedName>
        <fullName evidence="6">Uncharacterized protein LOC112684786</fullName>
    </submittedName>
</protein>
<sequence length="572" mass="67597">MKMKGHDIKRVGTWNVRTLLQTGKLENLKVEMKRLKIDILGVSEMRWLKSDKGEENLIILGDFNATVGEGKEKNIVGKFGLGIRNPRGEILLEFCIRNNLIITNTHFQHHKRRRYTWQAPGDIRRAQIDYILVKGRYKNHVKDCKSYPGADIYSDHNLVLMHCELKFKRLQKKIGMKRFQLTNLKVEEIKNSYKERTDRAIMETYDAQWKSKETKRKEWMNEEILEMINERRKYKNATDQRGKEKYGKLKNAINRECKKSKEVFLNNICQDIDEALKVGLMDKAYGIVRTFFKERKVKITSIKEANGNIIYEEAEVAKCWKKYLEQLYREENMTIDAEINEEHQNNTEEIDQSIMREEFDKALVELKNKKAPGVDEIPAELIQNCGKNTKKIIYEIIKECYETGQVPTHASKIHTRIVLKRMERIIDELLTEDQFGFKRGKGTREAILALRQVIEKQNRKRKTTYTAFVDLEKAFDNVDWRNIPRGCRTRYIPVLTPELTETLNKYTGMFEENPFDEETIEEGDKLLKLLTDEKRKKWCDLLADLDMKRSSKKAWDLTKRLNNDPHYTYSNT</sequence>
<dbReference type="OrthoDB" id="10033659at2759"/>
<dbReference type="GeneID" id="112684786"/>
<keyword evidence="3" id="KW-1185">Reference proteome</keyword>
<evidence type="ECO:0000313" key="6">
    <source>
        <dbReference type="RefSeq" id="XP_025412235.1"/>
    </source>
</evidence>
<accession>A0A8B8FPF4</accession>
<dbReference type="GO" id="GO:0003824">
    <property type="term" value="F:catalytic activity"/>
    <property type="evidence" value="ECO:0007669"/>
    <property type="project" value="InterPro"/>
</dbReference>
<dbReference type="AlphaFoldDB" id="A0A8B8FPF4"/>
<dbReference type="PANTHER" id="PTHR36688">
    <property type="entry name" value="ENDO/EXONUCLEASE/PHOSPHATASE DOMAIN-CONTAINING PROTEIN"/>
    <property type="match status" value="1"/>
</dbReference>
<dbReference type="InterPro" id="IPR036691">
    <property type="entry name" value="Endo/exonu/phosph_ase_sf"/>
</dbReference>
<evidence type="ECO:0000313" key="4">
    <source>
        <dbReference type="RefSeq" id="XP_025412230.1"/>
    </source>
</evidence>
<dbReference type="InterPro" id="IPR005135">
    <property type="entry name" value="Endo/exonuclease/phosphatase"/>
</dbReference>
<dbReference type="PANTHER" id="PTHR36688:SF1">
    <property type="entry name" value="ENDONUCLEASE_EXONUCLEASE_PHOSPHATASE DOMAIN-CONTAINING PROTEIN"/>
    <property type="match status" value="1"/>
</dbReference>
<dbReference type="Pfam" id="PF03372">
    <property type="entry name" value="Exo_endo_phos"/>
    <property type="match status" value="1"/>
</dbReference>
<organism evidence="3 6">
    <name type="scientific">Sipha flava</name>
    <name type="common">yellow sugarcane aphid</name>
    <dbReference type="NCBI Taxonomy" id="143950"/>
    <lineage>
        <taxon>Eukaryota</taxon>
        <taxon>Metazoa</taxon>
        <taxon>Ecdysozoa</taxon>
        <taxon>Arthropoda</taxon>
        <taxon>Hexapoda</taxon>
        <taxon>Insecta</taxon>
        <taxon>Pterygota</taxon>
        <taxon>Neoptera</taxon>
        <taxon>Paraneoptera</taxon>
        <taxon>Hemiptera</taxon>
        <taxon>Sternorrhyncha</taxon>
        <taxon>Aphidomorpha</taxon>
        <taxon>Aphidoidea</taxon>
        <taxon>Aphididae</taxon>
        <taxon>Sipha</taxon>
    </lineage>
</organism>
<evidence type="ECO:0000313" key="3">
    <source>
        <dbReference type="Proteomes" id="UP000694846"/>
    </source>
</evidence>
<evidence type="ECO:0000259" key="2">
    <source>
        <dbReference type="Pfam" id="PF03372"/>
    </source>
</evidence>
<gene>
    <name evidence="6" type="primary">LOC112684786</name>
    <name evidence="4" type="synonym">LOC112684782</name>
    <name evidence="5" type="synonym">LOC112684785</name>
</gene>
<dbReference type="Gene3D" id="3.60.10.10">
    <property type="entry name" value="Endonuclease/exonuclease/phosphatase"/>
    <property type="match status" value="1"/>
</dbReference>
<dbReference type="SUPFAM" id="SSF56219">
    <property type="entry name" value="DNase I-like"/>
    <property type="match status" value="1"/>
</dbReference>
<dbReference type="RefSeq" id="XP_025412235.1">
    <property type="nucleotide sequence ID" value="XM_025556450.1"/>
</dbReference>
<feature type="domain" description="Reverse transcriptase" evidence="1">
    <location>
        <begin position="406"/>
        <end position="485"/>
    </location>
</feature>
<dbReference type="Proteomes" id="UP000694846">
    <property type="component" value="Unplaced"/>
</dbReference>
<reference evidence="4 5" key="1">
    <citation type="submission" date="2025-04" db="UniProtKB">
        <authorList>
            <consortium name="RefSeq"/>
        </authorList>
    </citation>
    <scope>IDENTIFICATION</scope>
    <source>
        <tissue evidence="4 5">Whole body</tissue>
    </source>
</reference>